<evidence type="ECO:0000256" key="1">
    <source>
        <dbReference type="SAM" id="MobiDB-lite"/>
    </source>
</evidence>
<accession>A0A6C0BBI4</accession>
<proteinExistence type="predicted"/>
<dbReference type="AlphaFoldDB" id="A0A6C0BBI4"/>
<feature type="region of interest" description="Disordered" evidence="1">
    <location>
        <begin position="109"/>
        <end position="146"/>
    </location>
</feature>
<dbReference type="EMBL" id="MN739102">
    <property type="protein sequence ID" value="QHS88813.1"/>
    <property type="molecule type" value="Genomic_DNA"/>
</dbReference>
<sequence length="198" mass="22126">MNPNLSLAPYTLKNTVPPFYNVNQHQVNIDASNWAGGFSSNETSLEFGLPAMRNNVLAAGASALQKGGARKTLRKKIKNIAKQYRMPKRRYKTMKRHLKRKFMKLKGGYIATKKQGKQGKKRSSSKRSSSQRGGTYHQYGSQIPNSPSYSTGGMSYSVGANNSALANPVPFQRIGGNSQFTNCIDNYNHYTNKGYQFW</sequence>
<evidence type="ECO:0000313" key="2">
    <source>
        <dbReference type="EMBL" id="QHS88813.1"/>
    </source>
</evidence>
<organism evidence="2">
    <name type="scientific">viral metagenome</name>
    <dbReference type="NCBI Taxonomy" id="1070528"/>
    <lineage>
        <taxon>unclassified sequences</taxon>
        <taxon>metagenomes</taxon>
        <taxon>organismal metagenomes</taxon>
    </lineage>
</organism>
<feature type="compositionally biased region" description="Basic residues" evidence="1">
    <location>
        <begin position="114"/>
        <end position="125"/>
    </location>
</feature>
<name>A0A6C0BBI4_9ZZZZ</name>
<reference evidence="2" key="1">
    <citation type="journal article" date="2020" name="Nature">
        <title>Giant virus diversity and host interactions through global metagenomics.</title>
        <authorList>
            <person name="Schulz F."/>
            <person name="Roux S."/>
            <person name="Paez-Espino D."/>
            <person name="Jungbluth S."/>
            <person name="Walsh D.A."/>
            <person name="Denef V.J."/>
            <person name="McMahon K.D."/>
            <person name="Konstantinidis K.T."/>
            <person name="Eloe-Fadrosh E.A."/>
            <person name="Kyrpides N.C."/>
            <person name="Woyke T."/>
        </authorList>
    </citation>
    <scope>NUCLEOTIDE SEQUENCE</scope>
    <source>
        <strain evidence="2">GVMAG-M-3300010158-59</strain>
    </source>
</reference>
<protein>
    <submittedName>
        <fullName evidence="2">Uncharacterized protein</fullName>
    </submittedName>
</protein>